<reference evidence="2" key="1">
    <citation type="submission" date="2017-06" db="EMBL/GenBank/DDBJ databases">
        <authorList>
            <person name="Varghese N."/>
            <person name="Submissions S."/>
        </authorList>
    </citation>
    <scope>NUCLEOTIDE SEQUENCE [LARGE SCALE GENOMIC DNA]</scope>
    <source>
        <strain evidence="2">JCM 23211</strain>
    </source>
</reference>
<proteinExistence type="predicted"/>
<dbReference type="Proteomes" id="UP000198327">
    <property type="component" value="Unassembled WGS sequence"/>
</dbReference>
<sequence length="68" mass="7672">MDERLIEELEKIFYTERPPNTIPADTIPALCAQLALQRDMLRKAGLHSGADRAEEVLEELALLYSAKC</sequence>
<evidence type="ECO:0000313" key="2">
    <source>
        <dbReference type="Proteomes" id="UP000198327"/>
    </source>
</evidence>
<dbReference type="AlphaFoldDB" id="A0A239LI63"/>
<gene>
    <name evidence="1" type="ORF">SAMN05421642_11368</name>
</gene>
<accession>A0A239LI63</accession>
<evidence type="ECO:0000313" key="1">
    <source>
        <dbReference type="EMBL" id="SNT29990.1"/>
    </source>
</evidence>
<keyword evidence="2" id="KW-1185">Reference proteome</keyword>
<dbReference type="OrthoDB" id="9948196at2"/>
<name>A0A239LI63_9NOCA</name>
<organism evidence="1 2">
    <name type="scientific">Rhodococcoides kyotonense</name>
    <dbReference type="NCBI Taxonomy" id="398843"/>
    <lineage>
        <taxon>Bacteria</taxon>
        <taxon>Bacillati</taxon>
        <taxon>Actinomycetota</taxon>
        <taxon>Actinomycetes</taxon>
        <taxon>Mycobacteriales</taxon>
        <taxon>Nocardiaceae</taxon>
        <taxon>Rhodococcoides</taxon>
    </lineage>
</organism>
<dbReference type="EMBL" id="FZOW01000013">
    <property type="protein sequence ID" value="SNT29990.1"/>
    <property type="molecule type" value="Genomic_DNA"/>
</dbReference>
<protein>
    <submittedName>
        <fullName evidence="1">Uncharacterized protein</fullName>
    </submittedName>
</protein>
<dbReference type="RefSeq" id="WP_089249726.1">
    <property type="nucleotide sequence ID" value="NZ_FZOW01000013.1"/>
</dbReference>